<name>A0A1X7H3J9_9PROT</name>
<organism evidence="1 2">
    <name type="scientific">Azospirillum oryzae</name>
    <dbReference type="NCBI Taxonomy" id="286727"/>
    <lineage>
        <taxon>Bacteria</taxon>
        <taxon>Pseudomonadati</taxon>
        <taxon>Pseudomonadota</taxon>
        <taxon>Alphaproteobacteria</taxon>
        <taxon>Rhodospirillales</taxon>
        <taxon>Azospirillaceae</taxon>
        <taxon>Azospirillum</taxon>
    </lineage>
</organism>
<dbReference type="AlphaFoldDB" id="A0A1X7H3J9"/>
<dbReference type="EMBL" id="FXAK01000007">
    <property type="protein sequence ID" value="SMF78326.1"/>
    <property type="molecule type" value="Genomic_DNA"/>
</dbReference>
<gene>
    <name evidence="1" type="ORF">SAMN02982917_4794</name>
</gene>
<proteinExistence type="predicted"/>
<accession>A0A1X7H3J9</accession>
<dbReference type="Proteomes" id="UP000192936">
    <property type="component" value="Unassembled WGS sequence"/>
</dbReference>
<protein>
    <submittedName>
        <fullName evidence="1">Uncharacterized protein</fullName>
    </submittedName>
</protein>
<evidence type="ECO:0000313" key="1">
    <source>
        <dbReference type="EMBL" id="SMF78326.1"/>
    </source>
</evidence>
<sequence>MDADTALSIMETLDQAEALLRRMHLRDGCAGSHALAHNRQLLDAARHRLEQVHSIEGMGAFGAAPALG</sequence>
<evidence type="ECO:0000313" key="2">
    <source>
        <dbReference type="Proteomes" id="UP000192936"/>
    </source>
</evidence>
<reference evidence="1 2" key="1">
    <citation type="submission" date="2017-04" db="EMBL/GenBank/DDBJ databases">
        <authorList>
            <person name="Afonso C.L."/>
            <person name="Miller P.J."/>
            <person name="Scott M.A."/>
            <person name="Spackman E."/>
            <person name="Goraichik I."/>
            <person name="Dimitrov K.M."/>
            <person name="Suarez D.L."/>
            <person name="Swayne D.E."/>
        </authorList>
    </citation>
    <scope>NUCLEOTIDE SEQUENCE [LARGE SCALE GENOMIC DNA]</scope>
    <source>
        <strain evidence="1 2">A2P</strain>
    </source>
</reference>